<evidence type="ECO:0000313" key="2">
    <source>
        <dbReference type="Proteomes" id="UP000199656"/>
    </source>
</evidence>
<organism evidence="1 2">
    <name type="scientific">Chitinophaga terrae</name>
    <name type="common">ex Kim and Jung 2007</name>
    <dbReference type="NCBI Taxonomy" id="408074"/>
    <lineage>
        <taxon>Bacteria</taxon>
        <taxon>Pseudomonadati</taxon>
        <taxon>Bacteroidota</taxon>
        <taxon>Chitinophagia</taxon>
        <taxon>Chitinophagales</taxon>
        <taxon>Chitinophagaceae</taxon>
        <taxon>Chitinophaga</taxon>
    </lineage>
</organism>
<accession>A0A1H4FVX1</accession>
<dbReference type="Proteomes" id="UP000199656">
    <property type="component" value="Unassembled WGS sequence"/>
</dbReference>
<reference evidence="2" key="1">
    <citation type="submission" date="2016-10" db="EMBL/GenBank/DDBJ databases">
        <authorList>
            <person name="Varghese N."/>
            <person name="Submissions S."/>
        </authorList>
    </citation>
    <scope>NUCLEOTIDE SEQUENCE [LARGE SCALE GENOMIC DNA]</scope>
    <source>
        <strain evidence="2">DSM 23920</strain>
    </source>
</reference>
<dbReference type="Gene3D" id="3.40.50.1240">
    <property type="entry name" value="Phosphoglycerate mutase-like"/>
    <property type="match status" value="1"/>
</dbReference>
<keyword evidence="2" id="KW-1185">Reference proteome</keyword>
<proteinExistence type="predicted"/>
<protein>
    <submittedName>
        <fullName evidence="1">Histidine phosphatase superfamily (Branch 1)</fullName>
    </submittedName>
</protein>
<dbReference type="InterPro" id="IPR029033">
    <property type="entry name" value="His_PPase_superfam"/>
</dbReference>
<dbReference type="EMBL" id="FNRL01000029">
    <property type="protein sequence ID" value="SEB01513.1"/>
    <property type="molecule type" value="Genomic_DNA"/>
</dbReference>
<dbReference type="InterPro" id="IPR013078">
    <property type="entry name" value="His_Pase_superF_clade-1"/>
</dbReference>
<dbReference type="Pfam" id="PF00300">
    <property type="entry name" value="His_Phos_1"/>
    <property type="match status" value="1"/>
</dbReference>
<dbReference type="STRING" id="408074.SAMN05660909_04727"/>
<sequence length="169" mass="19197">MVWAIGCQPAPASKTQVPVAEDSVFLTGTFFIVRHAERNPGEDSTLTPAGRHRAGALYNLLKDSLISKIYFTPYKRSIETADSLRYYLHTDTSFYQADTSGENLVYQLTRHNDWGKRILIIGHSNTIIPILRSLKVEGPLSPIHENDYNRLYRVKMSRTGTELTESCYE</sequence>
<gene>
    <name evidence="1" type="ORF">SAMN05660909_04727</name>
</gene>
<dbReference type="CDD" id="cd07040">
    <property type="entry name" value="HP"/>
    <property type="match status" value="1"/>
</dbReference>
<dbReference type="SUPFAM" id="SSF53254">
    <property type="entry name" value="Phosphoglycerate mutase-like"/>
    <property type="match status" value="1"/>
</dbReference>
<dbReference type="AlphaFoldDB" id="A0A1H4FVX1"/>
<evidence type="ECO:0000313" key="1">
    <source>
        <dbReference type="EMBL" id="SEB01513.1"/>
    </source>
</evidence>
<name>A0A1H4FVX1_9BACT</name>